<sequence length="1296" mass="146860">MSSNQPSNSGQQYLNVPVRGISAHQTDSDEPGKSSFVPHDPSPPDHRRVQWPKELIPPKDANDGSWELIRYAPIWTDPDWQDDDRSRVATDLNPIKNRFMGRVRPALLARDQIWNPTEYAKRFGIFPDRIDGRSRTSPTRAESRKIFPTGNVRTGKDLFGRLEKLAAEKGQSLDEFVTKERIDAKEMHETDEACMKVYEDLLVDEHWQGLLFGDLTMDELHAEDYFTMGAAESDLQGPLHPCLRRDNWMSTRGMGQAGGVPRTVYNINGERGEYNPQGNDNVWEAMQPALQLASRLLSADHPFLSAIKDITNRFRVDDSLDHRPAEAKKLDPKFSFRSFVNMNDPSLVPAARLMRQVPHFDPTALSQTVMEVFVRLSVRSGHYHFSNKFQELATAGVTGNPGVEVCGKLIQISIAAELVWPLLEPNFSSSEKIMASYVLAVTIVHEMMHAWMFAHLKWLFNPKEFGISDPYLQDLCRQLRQELHPGDTSRLFKEPCFENDPVCEVGHAYEQHVLGGGSWPLGANMCNRVGPPFLGDFSGMALYVKRGGSISDGWLERLSYPEIRTDQYNHFLRIHDIQRYFTEEFWQNSVQRYGMAAMRNPSEKPHKVFFAPENCRGPMKTLRDSNLGTRDIRVWMTKYLDDLAATGKDTLETYFRALISESANFRLMAKRFAQDKKRRSSSGWQWLHTGKMVSILALELRARVIMLSPRSEPQKLAGLHKEYARWTKMAASARSLPDKYSENCRANLMAFLNSICSINLDDHNNRLIPRLMDLVHLLEFEREIQESMLCELYRLPLQLWVHYKRGFEGHYEFSKNQAKVVLKTLSYIMTIINYVNDFIPSWSGDWRARLQSLATAWKNIQKLLEMDPNNVCENWRDLLVTVPMLRKSRRQAYDRLFFLAKKDMLNQTGQDLENLRKFKSHLQNLVKLESYKIELPETDLDEQGLMQGWAGLLDDVMEKRASGPNLANAFNTERVLELIAKLKQQKLNAETSKWDRAKEQTARKTNKANQKRLGPTLQQKAESDAVQAPQTPAQTTRPSFPGHAVHSESFKGRSSGIPAEHPALFPAVTLSRLTRRTPAFFHRGTRDKWRRTNKPLEPRPVGGIMPHPFANRTTVTKDLSNQRLKTTETVPIGSFAHEGPREGQSILGRSGPQGEGIIGNIDNWWEQQGQEMEGVQYGQQAQEPAAADQGNAEMDVGTGVSPGAAFLAKSMLESDESASDSSMTSRSVTPASSDSTADGPDASARFQSGTELETSRLKRKGSWAAAKAFKRVKSGPEQSNTSVLACRGGGYPGLRF</sequence>
<evidence type="ECO:0000313" key="3">
    <source>
        <dbReference type="Proteomes" id="UP000738349"/>
    </source>
</evidence>
<accession>A0A9P9JME8</accession>
<feature type="region of interest" description="Disordered" evidence="1">
    <location>
        <begin position="1133"/>
        <end position="1159"/>
    </location>
</feature>
<feature type="compositionally biased region" description="Polar residues" evidence="1">
    <location>
        <begin position="1028"/>
        <end position="1038"/>
    </location>
</feature>
<name>A0A9P9JME8_9HYPO</name>
<feature type="region of interest" description="Disordered" evidence="1">
    <location>
        <begin position="1172"/>
        <end position="1198"/>
    </location>
</feature>
<dbReference type="OrthoDB" id="3497519at2759"/>
<keyword evidence="3" id="KW-1185">Reference proteome</keyword>
<feature type="region of interest" description="Disordered" evidence="1">
    <location>
        <begin position="989"/>
        <end position="1058"/>
    </location>
</feature>
<feature type="region of interest" description="Disordered" evidence="1">
    <location>
        <begin position="1212"/>
        <end position="1296"/>
    </location>
</feature>
<proteinExistence type="predicted"/>
<dbReference type="EMBL" id="JAGMUV010000002">
    <property type="protein sequence ID" value="KAH7171456.1"/>
    <property type="molecule type" value="Genomic_DNA"/>
</dbReference>
<comment type="caution">
    <text evidence="2">The sequence shown here is derived from an EMBL/GenBank/DDBJ whole genome shotgun (WGS) entry which is preliminary data.</text>
</comment>
<reference evidence="2" key="1">
    <citation type="journal article" date="2021" name="Nat. Commun.">
        <title>Genetic determinants of endophytism in the Arabidopsis root mycobiome.</title>
        <authorList>
            <person name="Mesny F."/>
            <person name="Miyauchi S."/>
            <person name="Thiergart T."/>
            <person name="Pickel B."/>
            <person name="Atanasova L."/>
            <person name="Karlsson M."/>
            <person name="Huettel B."/>
            <person name="Barry K.W."/>
            <person name="Haridas S."/>
            <person name="Chen C."/>
            <person name="Bauer D."/>
            <person name="Andreopoulos W."/>
            <person name="Pangilinan J."/>
            <person name="LaButti K."/>
            <person name="Riley R."/>
            <person name="Lipzen A."/>
            <person name="Clum A."/>
            <person name="Drula E."/>
            <person name="Henrissat B."/>
            <person name="Kohler A."/>
            <person name="Grigoriev I.V."/>
            <person name="Martin F.M."/>
            <person name="Hacquard S."/>
        </authorList>
    </citation>
    <scope>NUCLEOTIDE SEQUENCE</scope>
    <source>
        <strain evidence="2">MPI-CAGE-AT-0147</strain>
    </source>
</reference>
<feature type="compositionally biased region" description="Basic and acidic residues" evidence="1">
    <location>
        <begin position="992"/>
        <end position="1002"/>
    </location>
</feature>
<dbReference type="Proteomes" id="UP000738349">
    <property type="component" value="Unassembled WGS sequence"/>
</dbReference>
<feature type="compositionally biased region" description="Gly residues" evidence="1">
    <location>
        <begin position="1287"/>
        <end position="1296"/>
    </location>
</feature>
<evidence type="ECO:0000313" key="2">
    <source>
        <dbReference type="EMBL" id="KAH7171456.1"/>
    </source>
</evidence>
<evidence type="ECO:0000256" key="1">
    <source>
        <dbReference type="SAM" id="MobiDB-lite"/>
    </source>
</evidence>
<gene>
    <name evidence="2" type="ORF">EDB81DRAFT_852035</name>
</gene>
<protein>
    <submittedName>
        <fullName evidence="2">Uncharacterized protein</fullName>
    </submittedName>
</protein>
<feature type="region of interest" description="Disordered" evidence="1">
    <location>
        <begin position="1"/>
        <end position="50"/>
    </location>
</feature>
<feature type="region of interest" description="Disordered" evidence="1">
    <location>
        <begin position="1090"/>
        <end position="1111"/>
    </location>
</feature>
<feature type="compositionally biased region" description="Polar residues" evidence="1">
    <location>
        <begin position="1"/>
        <end position="14"/>
    </location>
</feature>
<organism evidence="2 3">
    <name type="scientific">Dactylonectria macrodidyma</name>
    <dbReference type="NCBI Taxonomy" id="307937"/>
    <lineage>
        <taxon>Eukaryota</taxon>
        <taxon>Fungi</taxon>
        <taxon>Dikarya</taxon>
        <taxon>Ascomycota</taxon>
        <taxon>Pezizomycotina</taxon>
        <taxon>Sordariomycetes</taxon>
        <taxon>Hypocreomycetidae</taxon>
        <taxon>Hypocreales</taxon>
        <taxon>Nectriaceae</taxon>
        <taxon>Dactylonectria</taxon>
    </lineage>
</organism>